<dbReference type="RefSeq" id="XP_040758598.1">
    <property type="nucleotide sequence ID" value="XM_040913404.1"/>
</dbReference>
<dbReference type="EMBL" id="KV427675">
    <property type="protein sequence ID" value="KZT00858.1"/>
    <property type="molecule type" value="Genomic_DNA"/>
</dbReference>
<organism evidence="1 2">
    <name type="scientific">Laetiporus sulphureus 93-53</name>
    <dbReference type="NCBI Taxonomy" id="1314785"/>
    <lineage>
        <taxon>Eukaryota</taxon>
        <taxon>Fungi</taxon>
        <taxon>Dikarya</taxon>
        <taxon>Basidiomycota</taxon>
        <taxon>Agaricomycotina</taxon>
        <taxon>Agaricomycetes</taxon>
        <taxon>Polyporales</taxon>
        <taxon>Laetiporus</taxon>
    </lineage>
</organism>
<evidence type="ECO:0008006" key="3">
    <source>
        <dbReference type="Google" id="ProtNLM"/>
    </source>
</evidence>
<gene>
    <name evidence="1" type="ORF">LAESUDRAFT_764250</name>
</gene>
<keyword evidence="2" id="KW-1185">Reference proteome</keyword>
<sequence>MVNEANSVKFLVLNETNYTDWVMRMEADKKGHTKCECKTVFKEAESSEDEKAKKKDDARMNVLHASEGHIQLF</sequence>
<dbReference type="Proteomes" id="UP000076871">
    <property type="component" value="Unassembled WGS sequence"/>
</dbReference>
<proteinExistence type="predicted"/>
<dbReference type="InParanoid" id="A0A165BE80"/>
<dbReference type="GeneID" id="63830432"/>
<protein>
    <recommendedName>
        <fullName evidence="3">DUF4219 domain-containing protein</fullName>
    </recommendedName>
</protein>
<reference evidence="1 2" key="1">
    <citation type="journal article" date="2016" name="Mol. Biol. Evol.">
        <title>Comparative Genomics of Early-Diverging Mushroom-Forming Fungi Provides Insights into the Origins of Lignocellulose Decay Capabilities.</title>
        <authorList>
            <person name="Nagy L.G."/>
            <person name="Riley R."/>
            <person name="Tritt A."/>
            <person name="Adam C."/>
            <person name="Daum C."/>
            <person name="Floudas D."/>
            <person name="Sun H."/>
            <person name="Yadav J.S."/>
            <person name="Pangilinan J."/>
            <person name="Larsson K.H."/>
            <person name="Matsuura K."/>
            <person name="Barry K."/>
            <person name="Labutti K."/>
            <person name="Kuo R."/>
            <person name="Ohm R.A."/>
            <person name="Bhattacharya S.S."/>
            <person name="Shirouzu T."/>
            <person name="Yoshinaga Y."/>
            <person name="Martin F.M."/>
            <person name="Grigoriev I.V."/>
            <person name="Hibbett D.S."/>
        </authorList>
    </citation>
    <scope>NUCLEOTIDE SEQUENCE [LARGE SCALE GENOMIC DNA]</scope>
    <source>
        <strain evidence="1 2">93-53</strain>
    </source>
</reference>
<evidence type="ECO:0000313" key="2">
    <source>
        <dbReference type="Proteomes" id="UP000076871"/>
    </source>
</evidence>
<evidence type="ECO:0000313" key="1">
    <source>
        <dbReference type="EMBL" id="KZT00858.1"/>
    </source>
</evidence>
<name>A0A165BE80_9APHY</name>
<accession>A0A165BE80</accession>
<dbReference type="AlphaFoldDB" id="A0A165BE80"/>